<accession>A0ABW0F574</accession>
<keyword evidence="2" id="KW-1185">Reference proteome</keyword>
<name>A0ABW0F574_9HYPH</name>
<proteinExistence type="predicted"/>
<gene>
    <name evidence="1" type="ORF">ACFPK2_08265</name>
</gene>
<evidence type="ECO:0000313" key="2">
    <source>
        <dbReference type="Proteomes" id="UP001595976"/>
    </source>
</evidence>
<sequence>MIIQIDTRTAILRATQSSRSEGIRCDFDPDLLHYANRNAFDVQSAEPIAFMRDLFAKNEIVFAIVPHAEEPGAFTTDVLQGAKTIARAMSLNPASDEGIDVQVTAWHCSDAAEAMRIRAAFSTDTRLDRERMLKKRKKRSFRLSSPSGRLPVPAEWRGRLEQANRNLEAMKRAIASGVDQRDWYRDLFAPAGVVFLIYHDSDEPYGFGYIVAKGMPLMARAIREGGSLSCATTSMVVASREQAQMIFRDVGDFDEVFGSKGVGSPSGAAGSSRLH</sequence>
<organism evidence="1 2">
    <name type="scientific">Bosea minatitlanensis</name>
    <dbReference type="NCBI Taxonomy" id="128782"/>
    <lineage>
        <taxon>Bacteria</taxon>
        <taxon>Pseudomonadati</taxon>
        <taxon>Pseudomonadota</taxon>
        <taxon>Alphaproteobacteria</taxon>
        <taxon>Hyphomicrobiales</taxon>
        <taxon>Boseaceae</taxon>
        <taxon>Bosea</taxon>
    </lineage>
</organism>
<dbReference type="RefSeq" id="WP_260348478.1">
    <property type="nucleotide sequence ID" value="NZ_JAOAOS010000006.1"/>
</dbReference>
<evidence type="ECO:0008006" key="3">
    <source>
        <dbReference type="Google" id="ProtNLM"/>
    </source>
</evidence>
<comment type="caution">
    <text evidence="1">The sequence shown here is derived from an EMBL/GenBank/DDBJ whole genome shotgun (WGS) entry which is preliminary data.</text>
</comment>
<reference evidence="2" key="1">
    <citation type="journal article" date="2019" name="Int. J. Syst. Evol. Microbiol.">
        <title>The Global Catalogue of Microorganisms (GCM) 10K type strain sequencing project: providing services to taxonomists for standard genome sequencing and annotation.</title>
        <authorList>
            <consortium name="The Broad Institute Genomics Platform"/>
            <consortium name="The Broad Institute Genome Sequencing Center for Infectious Disease"/>
            <person name="Wu L."/>
            <person name="Ma J."/>
        </authorList>
    </citation>
    <scope>NUCLEOTIDE SEQUENCE [LARGE SCALE GENOMIC DNA]</scope>
    <source>
        <strain evidence="2">CGMCC 1.15643</strain>
    </source>
</reference>
<dbReference type="EMBL" id="JBHSLI010000003">
    <property type="protein sequence ID" value="MFC5292985.1"/>
    <property type="molecule type" value="Genomic_DNA"/>
</dbReference>
<protein>
    <recommendedName>
        <fullName evidence="3">GNAT family N-acetyltransferase</fullName>
    </recommendedName>
</protein>
<evidence type="ECO:0000313" key="1">
    <source>
        <dbReference type="EMBL" id="MFC5292985.1"/>
    </source>
</evidence>
<dbReference type="Proteomes" id="UP001595976">
    <property type="component" value="Unassembled WGS sequence"/>
</dbReference>